<gene>
    <name evidence="9" type="ORF">SAMN04489810_0856</name>
</gene>
<keyword evidence="1 9" id="KW-0436">Ligase</keyword>
<dbReference type="GO" id="GO:0046872">
    <property type="term" value="F:metal ion binding"/>
    <property type="evidence" value="ECO:0007669"/>
    <property type="project" value="UniProtKB-KW"/>
</dbReference>
<accession>A0A1G7VWE8</accession>
<dbReference type="STRING" id="370764.SAMN04489810_0856"/>
<proteinExistence type="predicted"/>
<evidence type="ECO:0000313" key="10">
    <source>
        <dbReference type="Proteomes" id="UP000199009"/>
    </source>
</evidence>
<dbReference type="PANTHER" id="PTHR47917">
    <property type="match status" value="1"/>
</dbReference>
<evidence type="ECO:0000256" key="7">
    <source>
        <dbReference type="ARBA" id="ARBA00023211"/>
    </source>
</evidence>
<dbReference type="Pfam" id="PF01996">
    <property type="entry name" value="F420_ligase"/>
    <property type="match status" value="1"/>
</dbReference>
<keyword evidence="4" id="KW-0460">Magnesium</keyword>
<evidence type="ECO:0000256" key="3">
    <source>
        <dbReference type="ARBA" id="ARBA00022741"/>
    </source>
</evidence>
<dbReference type="Proteomes" id="UP000199009">
    <property type="component" value="Chromosome I"/>
</dbReference>
<keyword evidence="3" id="KW-0547">Nucleotide-binding</keyword>
<evidence type="ECO:0000313" key="9">
    <source>
        <dbReference type="EMBL" id="SDG63759.1"/>
    </source>
</evidence>
<keyword evidence="6" id="KW-0342">GTP-binding</keyword>
<sequence length="277" mass="28210">MRRSPRCGSSADPTLLSVWALKGIPEIVPGADLVALIGAAAGASLADGDILVVTSKIVSKAEGRILAADDREDAITAETVRVVATRTSPTGHVTRIVENRLGMVSAAAGVDASNTPEGTVLLLPVDPDASARALASGLRSLLGVEVGVIVSDTLGRAWRDGQTDSAIGAGGVHVFEDLRGQTDAEGRTLVVTLPCVADEIASAADLVKGKASKLPVAVVRGRGDLVGPLDLPGARSIVRDQAHDMFRRGADEAFADGFAAGAASVHERDAEAFGSGP</sequence>
<organism evidence="9 10">
    <name type="scientific">Microbacterium pygmaeum</name>
    <dbReference type="NCBI Taxonomy" id="370764"/>
    <lineage>
        <taxon>Bacteria</taxon>
        <taxon>Bacillati</taxon>
        <taxon>Actinomycetota</taxon>
        <taxon>Actinomycetes</taxon>
        <taxon>Micrococcales</taxon>
        <taxon>Microbacteriaceae</taxon>
        <taxon>Microbacterium</taxon>
    </lineage>
</organism>
<dbReference type="GO" id="GO:0052618">
    <property type="term" value="F:coenzyme F420-0:L-glutamate ligase activity"/>
    <property type="evidence" value="ECO:0007669"/>
    <property type="project" value="TreeGrafter"/>
</dbReference>
<dbReference type="PANTHER" id="PTHR47917:SF1">
    <property type="entry name" value="COENZYME F420:L-GLUTAMATE LIGASE"/>
    <property type="match status" value="1"/>
</dbReference>
<keyword evidence="2" id="KW-0479">Metal-binding</keyword>
<evidence type="ECO:0000256" key="4">
    <source>
        <dbReference type="ARBA" id="ARBA00022842"/>
    </source>
</evidence>
<evidence type="ECO:0000256" key="6">
    <source>
        <dbReference type="ARBA" id="ARBA00023134"/>
    </source>
</evidence>
<dbReference type="InterPro" id="IPR008225">
    <property type="entry name" value="F420-0_g-glutamyl_ligase"/>
</dbReference>
<feature type="domain" description="Coenzyme F420:L-glutamate ligase-like" evidence="8">
    <location>
        <begin position="24"/>
        <end position="221"/>
    </location>
</feature>
<evidence type="ECO:0000256" key="1">
    <source>
        <dbReference type="ARBA" id="ARBA00022598"/>
    </source>
</evidence>
<evidence type="ECO:0000256" key="5">
    <source>
        <dbReference type="ARBA" id="ARBA00022958"/>
    </source>
</evidence>
<keyword evidence="5" id="KW-0630">Potassium</keyword>
<dbReference type="EMBL" id="LT629692">
    <property type="protein sequence ID" value="SDG63759.1"/>
    <property type="molecule type" value="Genomic_DNA"/>
</dbReference>
<dbReference type="SUPFAM" id="SSF144010">
    <property type="entry name" value="CofE-like"/>
    <property type="match status" value="1"/>
</dbReference>
<name>A0A1G7VWE8_9MICO</name>
<dbReference type="InterPro" id="IPR002847">
    <property type="entry name" value="F420-0_gamma-glut_ligase-dom"/>
</dbReference>
<evidence type="ECO:0000256" key="2">
    <source>
        <dbReference type="ARBA" id="ARBA00022723"/>
    </source>
</evidence>
<protein>
    <submittedName>
        <fullName evidence="9">Coenzyme F420-0:L-glutamate ligase / coenzyme F420-1:gamma-L-glutamate ligase</fullName>
    </submittedName>
</protein>
<evidence type="ECO:0000259" key="8">
    <source>
        <dbReference type="Pfam" id="PF01996"/>
    </source>
</evidence>
<dbReference type="GO" id="GO:0005525">
    <property type="term" value="F:GTP binding"/>
    <property type="evidence" value="ECO:0007669"/>
    <property type="project" value="UniProtKB-KW"/>
</dbReference>
<keyword evidence="10" id="KW-1185">Reference proteome</keyword>
<reference evidence="9 10" key="1">
    <citation type="submission" date="2016-10" db="EMBL/GenBank/DDBJ databases">
        <authorList>
            <person name="de Groot N.N."/>
        </authorList>
    </citation>
    <scope>NUCLEOTIDE SEQUENCE [LARGE SCALE GENOMIC DNA]</scope>
    <source>
        <strain evidence="9 10">DSM 23142</strain>
    </source>
</reference>
<dbReference type="Gene3D" id="3.30.1330.100">
    <property type="entry name" value="CofE-like"/>
    <property type="match status" value="2"/>
</dbReference>
<keyword evidence="7" id="KW-0464">Manganese</keyword>
<dbReference type="AlphaFoldDB" id="A0A1G7VWE8"/>
<dbReference type="NCBIfam" id="TIGR01916">
    <property type="entry name" value="F420_cofE"/>
    <property type="match status" value="1"/>
</dbReference>